<feature type="region of interest" description="Disordered" evidence="6">
    <location>
        <begin position="1"/>
        <end position="44"/>
    </location>
</feature>
<evidence type="ECO:0000256" key="3">
    <source>
        <dbReference type="ARBA" id="ARBA00023274"/>
    </source>
</evidence>
<dbReference type="GO" id="GO:0003735">
    <property type="term" value="F:structural constituent of ribosome"/>
    <property type="evidence" value="ECO:0007669"/>
    <property type="project" value="InterPro"/>
</dbReference>
<organism evidence="7 8">
    <name type="scientific">Candidatus Nealsonbacteria bacterium CG23_combo_of_CG06-09_8_20_14_all_36_12</name>
    <dbReference type="NCBI Taxonomy" id="1974718"/>
    <lineage>
        <taxon>Bacteria</taxon>
        <taxon>Candidatus Nealsoniibacteriota</taxon>
    </lineage>
</organism>
<feature type="compositionally biased region" description="Basic residues" evidence="6">
    <location>
        <begin position="22"/>
        <end position="44"/>
    </location>
</feature>
<protein>
    <recommendedName>
        <fullName evidence="4 5">Large ribosomal subunit protein bL34</fullName>
    </recommendedName>
</protein>
<dbReference type="Pfam" id="PF00468">
    <property type="entry name" value="Ribosomal_L34"/>
    <property type="match status" value="1"/>
</dbReference>
<evidence type="ECO:0000256" key="2">
    <source>
        <dbReference type="ARBA" id="ARBA00022980"/>
    </source>
</evidence>
<evidence type="ECO:0000256" key="4">
    <source>
        <dbReference type="ARBA" id="ARBA00035177"/>
    </source>
</evidence>
<dbReference type="EMBL" id="PCRS01000002">
    <property type="protein sequence ID" value="PIP25169.1"/>
    <property type="molecule type" value="Genomic_DNA"/>
</dbReference>
<proteinExistence type="inferred from homology"/>
<name>A0A2G9Z124_9BACT</name>
<dbReference type="Proteomes" id="UP000228681">
    <property type="component" value="Unassembled WGS sequence"/>
</dbReference>
<evidence type="ECO:0000256" key="6">
    <source>
        <dbReference type="SAM" id="MobiDB-lite"/>
    </source>
</evidence>
<gene>
    <name evidence="5" type="primary">rpmH</name>
    <name evidence="7" type="ORF">COX34_00190</name>
</gene>
<keyword evidence="3 5" id="KW-0687">Ribonucleoprotein</keyword>
<dbReference type="HAMAP" id="MF_00391">
    <property type="entry name" value="Ribosomal_bL34"/>
    <property type="match status" value="1"/>
</dbReference>
<keyword evidence="2 5" id="KW-0689">Ribosomal protein</keyword>
<evidence type="ECO:0000256" key="1">
    <source>
        <dbReference type="ARBA" id="ARBA00010111"/>
    </source>
</evidence>
<accession>A0A2G9Z124</accession>
<evidence type="ECO:0000313" key="7">
    <source>
        <dbReference type="EMBL" id="PIP25169.1"/>
    </source>
</evidence>
<dbReference type="InterPro" id="IPR000271">
    <property type="entry name" value="Ribosomal_bL34"/>
</dbReference>
<comment type="caution">
    <text evidence="7">The sequence shown here is derived from an EMBL/GenBank/DDBJ whole genome shotgun (WGS) entry which is preliminary data.</text>
</comment>
<evidence type="ECO:0000313" key="8">
    <source>
        <dbReference type="Proteomes" id="UP000228681"/>
    </source>
</evidence>
<dbReference type="Gene3D" id="1.10.287.3980">
    <property type="match status" value="1"/>
</dbReference>
<dbReference type="GO" id="GO:1990904">
    <property type="term" value="C:ribonucleoprotein complex"/>
    <property type="evidence" value="ECO:0007669"/>
    <property type="project" value="UniProtKB-KW"/>
</dbReference>
<evidence type="ECO:0000256" key="5">
    <source>
        <dbReference type="HAMAP-Rule" id="MF_00391"/>
    </source>
</evidence>
<comment type="similarity">
    <text evidence="1 5">Belongs to the bacterial ribosomal protein bL34 family.</text>
</comment>
<dbReference type="GO" id="GO:0006412">
    <property type="term" value="P:translation"/>
    <property type="evidence" value="ECO:0007669"/>
    <property type="project" value="UniProtKB-UniRule"/>
</dbReference>
<dbReference type="AlphaFoldDB" id="A0A2G9Z124"/>
<reference evidence="7 8" key="1">
    <citation type="submission" date="2017-09" db="EMBL/GenBank/DDBJ databases">
        <title>Depth-based differentiation of microbial function through sediment-hosted aquifers and enrichment of novel symbionts in the deep terrestrial subsurface.</title>
        <authorList>
            <person name="Probst A.J."/>
            <person name="Ladd B."/>
            <person name="Jarett J.K."/>
            <person name="Geller-Mcgrath D.E."/>
            <person name="Sieber C.M."/>
            <person name="Emerson J.B."/>
            <person name="Anantharaman K."/>
            <person name="Thomas B.C."/>
            <person name="Malmstrom R."/>
            <person name="Stieglmeier M."/>
            <person name="Klingl A."/>
            <person name="Woyke T."/>
            <person name="Ryan C.M."/>
            <person name="Banfield J.F."/>
        </authorList>
    </citation>
    <scope>NUCLEOTIDE SEQUENCE [LARGE SCALE GENOMIC DNA]</scope>
    <source>
        <strain evidence="7">CG23_combo_of_CG06-09_8_20_14_all_36_12</strain>
    </source>
</reference>
<feature type="compositionally biased region" description="Basic residues" evidence="6">
    <location>
        <begin position="7"/>
        <end position="16"/>
    </location>
</feature>
<dbReference type="GO" id="GO:0005840">
    <property type="term" value="C:ribosome"/>
    <property type="evidence" value="ECO:0007669"/>
    <property type="project" value="UniProtKB-KW"/>
</dbReference>
<dbReference type="NCBIfam" id="TIGR01030">
    <property type="entry name" value="rpmH_bact"/>
    <property type="match status" value="1"/>
</dbReference>
<sequence>MSITYQPKRKKRKRVHGFLTRKSQKGGKRILSQRRKKKRRKLTV</sequence>